<evidence type="ECO:0000256" key="1">
    <source>
        <dbReference type="SAM" id="MobiDB-lite"/>
    </source>
</evidence>
<name>A0A1E1LTD1_9HELO</name>
<gene>
    <name evidence="2" type="ORF">RAG0_17246</name>
</gene>
<organism evidence="2 3">
    <name type="scientific">Rhynchosporium agropyri</name>
    <dbReference type="NCBI Taxonomy" id="914238"/>
    <lineage>
        <taxon>Eukaryota</taxon>
        <taxon>Fungi</taxon>
        <taxon>Dikarya</taxon>
        <taxon>Ascomycota</taxon>
        <taxon>Pezizomycotina</taxon>
        <taxon>Leotiomycetes</taxon>
        <taxon>Helotiales</taxon>
        <taxon>Ploettnerulaceae</taxon>
        <taxon>Rhynchosporium</taxon>
    </lineage>
</organism>
<feature type="compositionally biased region" description="Basic and acidic residues" evidence="1">
    <location>
        <begin position="22"/>
        <end position="32"/>
    </location>
</feature>
<reference evidence="3" key="1">
    <citation type="submission" date="2016-03" db="EMBL/GenBank/DDBJ databases">
        <authorList>
            <person name="Guldener U."/>
        </authorList>
    </citation>
    <scope>NUCLEOTIDE SEQUENCE [LARGE SCALE GENOMIC DNA]</scope>
    <source>
        <strain evidence="3">04CH-RAC-A.6.1</strain>
    </source>
</reference>
<accession>A0A1E1LTD1</accession>
<feature type="compositionally biased region" description="Low complexity" evidence="1">
    <location>
        <begin position="33"/>
        <end position="42"/>
    </location>
</feature>
<proteinExistence type="predicted"/>
<dbReference type="OrthoDB" id="10010954at2759"/>
<dbReference type="EMBL" id="FJUX01000210">
    <property type="protein sequence ID" value="CZT13748.1"/>
    <property type="molecule type" value="Genomic_DNA"/>
</dbReference>
<protein>
    <submittedName>
        <fullName evidence="2">Uncharacterized protein</fullName>
    </submittedName>
</protein>
<sequence length="353" mass="38488">MTLPTTAGFVTFIRWGEGNSKSPERETEERETPTQQQQQQKQNKGSRILNGPMPGLSMIQCPVTSAHYPQANLPNWNVRNLKTIETIYNLTVYPNNVPIVNNGASAVPAGLFNVNATGRISPLGNFTGFDDNFFGLAPIPSKSAGVGIFKADVVSYTSGCPGVAASVVYLHTTKFTENGTIDATVKPTILSQVAFWRFDSSGAVLQYNAWLPELAMWTKLAIGVDTSNPFVQTAVRSILCTQIQENCSGPNLQYNSTAGCNTIMATKEFGSYDEVWGDNVVCRNIHVMLTHVRPEVHCPHVGPRGGSPPNNFKCIAPDYTVDYFDDTRLYGSPETFNCDADAWAVDNSTSCPL</sequence>
<evidence type="ECO:0000313" key="3">
    <source>
        <dbReference type="Proteomes" id="UP000178912"/>
    </source>
</evidence>
<dbReference type="Proteomes" id="UP000178912">
    <property type="component" value="Unassembled WGS sequence"/>
</dbReference>
<dbReference type="AlphaFoldDB" id="A0A1E1LTD1"/>
<keyword evidence="3" id="KW-1185">Reference proteome</keyword>
<evidence type="ECO:0000313" key="2">
    <source>
        <dbReference type="EMBL" id="CZT13748.1"/>
    </source>
</evidence>
<feature type="region of interest" description="Disordered" evidence="1">
    <location>
        <begin position="15"/>
        <end position="52"/>
    </location>
</feature>